<keyword evidence="2" id="KW-1185">Reference proteome</keyword>
<dbReference type="Proteomes" id="UP000029998">
    <property type="component" value="Unassembled WGS sequence"/>
</dbReference>
<proteinExistence type="predicted"/>
<dbReference type="AlphaFoldDB" id="A0A0A0F1V5"/>
<name>A0A0A0F1V5_9GAMM</name>
<protein>
    <submittedName>
        <fullName evidence="1">Uncharacterized protein</fullName>
    </submittedName>
</protein>
<sequence>MLLARSGKSIGYELLRNDTVDDSLAQVIYLQRFEKHAMVWRFILYRGADGWTINSFKYVDDITSAFNWFNSSVVRP</sequence>
<dbReference type="STRING" id="1385517.N800_08875"/>
<reference evidence="1 2" key="1">
    <citation type="submission" date="2013-08" db="EMBL/GenBank/DDBJ databases">
        <title>Genome sequencing of Lysobacter.</title>
        <authorList>
            <person name="Zhang S."/>
            <person name="Wang G."/>
        </authorList>
    </citation>
    <scope>NUCLEOTIDE SEQUENCE [LARGE SCALE GENOMIC DNA]</scope>
    <source>
        <strain evidence="1 2">GH1-9</strain>
    </source>
</reference>
<evidence type="ECO:0000313" key="2">
    <source>
        <dbReference type="Proteomes" id="UP000029998"/>
    </source>
</evidence>
<dbReference type="EMBL" id="AVPU01000001">
    <property type="protein sequence ID" value="KGM56298.1"/>
    <property type="molecule type" value="Genomic_DNA"/>
</dbReference>
<gene>
    <name evidence="1" type="ORF">N800_08875</name>
</gene>
<accession>A0A0A0F1V5</accession>
<evidence type="ECO:0000313" key="1">
    <source>
        <dbReference type="EMBL" id="KGM56298.1"/>
    </source>
</evidence>
<comment type="caution">
    <text evidence="1">The sequence shown here is derived from an EMBL/GenBank/DDBJ whole genome shotgun (WGS) entry which is preliminary data.</text>
</comment>
<dbReference type="RefSeq" id="WP_036133596.1">
    <property type="nucleotide sequence ID" value="NZ_AVPU01000001.1"/>
</dbReference>
<organism evidence="1 2">
    <name type="scientific">Lysobacter daejeonensis GH1-9</name>
    <dbReference type="NCBI Taxonomy" id="1385517"/>
    <lineage>
        <taxon>Bacteria</taxon>
        <taxon>Pseudomonadati</taxon>
        <taxon>Pseudomonadota</taxon>
        <taxon>Gammaproteobacteria</taxon>
        <taxon>Lysobacterales</taxon>
        <taxon>Lysobacteraceae</taxon>
        <taxon>Aerolutibacter</taxon>
    </lineage>
</organism>